<keyword evidence="2" id="KW-0645">Protease</keyword>
<sequence>MGMVGTKDVLTRGSWHAIPNSMMEKEFAASSLVNKALTWWHTQVQARGREAAIGMSWTDFKALLIEEFCPSNEMEKLENEFWNHKMSAILEVGILTDEAISCGTLTKGNEKRKGVEEAGKSGGLWRDSKREKVGTGFMATTPPRNEFVGPYPKCAKCYSYHPENGPCRLYYNCQKPSHFAKDCRASFKQVAHVNAVRMGCNQRVCYECSSPDHLRNTCPKMQCAPGQAGNLLALVGNRNARNNGNPARGRAFNTNAVAALQDPNILTKVADGKKVEVDRIIRNCKLELGNSLFTINLIPLGYGSFDVIVGMDWLSHNRVVIVCYEKVVEIPLEGGGILRVQGERTLGVTKALMNAKVDEPKLSDIPVVRDFANVFPEYLSGLPRQRQVEFHIDLVLGATLVAKSPYRLTPSEMQELSGQLQELQDKELNKLTVKNRYLLLRIDDLFDQLQGARHFSKIDLLSAVFMDLMNRVCKPYLDKFVIVFIDDILIYSKSKEEHECEFWLQEVHFLGHVVNQDSIHVDPSKIEVVKNWKAPTTPSKIRSFLGLAGYYQRFIANFSKIAKPLTSLTQKNKKYDWGMDQEEAFQTLKRIRLCTHAKSVIYTDHKSLQHIFDQKELNVRQMRWIELFSDYECEIHYHPSKANVVADALSRNERVKPRRSVWSKRNDNGNLGPYTGPVSRGVRTIVMDEAYKTRYFVHPGADKMYHDLRDMYWWPGMKRDIATYVSKCLTFLKVKAEHQRPSGLLQQPEIPEWKWDKITIDFITKLPNTKSGHDTIWVIVDRLTKLAHFLATREDYSTEILANLYIDEIVTRQGVPVSIISDRDRRLPVLWAKIGESSLIGPELVQETTDKVVLIKEKLKAARDRQKSYVDNRRKPLEFEIRDGILERIGLVAYRLRLPEELSSVHDTFHVSDMKKCLVDANLHVPLDEIKIDKTLRFVEEPVKIMDREVRSLKRSKISLVKVHWNSKRGPKFTWEREDHMKSKYP</sequence>
<keyword evidence="10" id="KW-0460">Magnesium</keyword>
<keyword evidence="12 17" id="KW-0695">RNA-directed DNA polymerase</keyword>
<dbReference type="InterPro" id="IPR043502">
    <property type="entry name" value="DNA/RNA_pol_sf"/>
</dbReference>
<keyword evidence="13" id="KW-0239">DNA-directed DNA polymerase</keyword>
<dbReference type="Gene3D" id="2.40.70.10">
    <property type="entry name" value="Acid Proteases"/>
    <property type="match status" value="1"/>
</dbReference>
<dbReference type="Pfam" id="PF17921">
    <property type="entry name" value="Integrase_H2C2"/>
    <property type="match status" value="1"/>
</dbReference>
<reference evidence="17" key="2">
    <citation type="submission" date="2022-01" db="EMBL/GenBank/DDBJ databases">
        <authorList>
            <person name="Yamashiro T."/>
            <person name="Shiraishi A."/>
            <person name="Satake H."/>
            <person name="Nakayama K."/>
        </authorList>
    </citation>
    <scope>NUCLEOTIDE SEQUENCE</scope>
</reference>
<protein>
    <recommendedName>
        <fullName evidence="1">RNA-directed DNA polymerase</fullName>
        <ecNumber evidence="1">2.7.7.49</ecNumber>
    </recommendedName>
</protein>
<dbReference type="SMART" id="SM00343">
    <property type="entry name" value="ZnF_C2HC"/>
    <property type="match status" value="2"/>
</dbReference>
<feature type="domain" description="CCHC-type" evidence="16">
    <location>
        <begin position="171"/>
        <end position="185"/>
    </location>
</feature>
<keyword evidence="9" id="KW-0378">Hydrolase</keyword>
<dbReference type="InterPro" id="IPR012337">
    <property type="entry name" value="RNaseH-like_sf"/>
</dbReference>
<evidence type="ECO:0000256" key="7">
    <source>
        <dbReference type="ARBA" id="ARBA00022750"/>
    </source>
</evidence>
<evidence type="ECO:0000256" key="6">
    <source>
        <dbReference type="ARBA" id="ARBA00022723"/>
    </source>
</evidence>
<keyword evidence="3" id="KW-0808">Transferase</keyword>
<dbReference type="InterPro" id="IPR021109">
    <property type="entry name" value="Peptidase_aspartic_dom_sf"/>
</dbReference>
<gene>
    <name evidence="17" type="ORF">Tco_0891218</name>
</gene>
<feature type="domain" description="CCHC-type" evidence="16">
    <location>
        <begin position="204"/>
        <end position="220"/>
    </location>
</feature>
<evidence type="ECO:0000256" key="1">
    <source>
        <dbReference type="ARBA" id="ARBA00012493"/>
    </source>
</evidence>
<dbReference type="SUPFAM" id="SSF56672">
    <property type="entry name" value="DNA/RNA polymerases"/>
    <property type="match status" value="1"/>
</dbReference>
<organism evidence="17 18">
    <name type="scientific">Tanacetum coccineum</name>
    <dbReference type="NCBI Taxonomy" id="301880"/>
    <lineage>
        <taxon>Eukaryota</taxon>
        <taxon>Viridiplantae</taxon>
        <taxon>Streptophyta</taxon>
        <taxon>Embryophyta</taxon>
        <taxon>Tracheophyta</taxon>
        <taxon>Spermatophyta</taxon>
        <taxon>Magnoliopsida</taxon>
        <taxon>eudicotyledons</taxon>
        <taxon>Gunneridae</taxon>
        <taxon>Pentapetalae</taxon>
        <taxon>asterids</taxon>
        <taxon>campanulids</taxon>
        <taxon>Asterales</taxon>
        <taxon>Asteraceae</taxon>
        <taxon>Asteroideae</taxon>
        <taxon>Anthemideae</taxon>
        <taxon>Anthemidinae</taxon>
        <taxon>Tanacetum</taxon>
    </lineage>
</organism>
<evidence type="ECO:0000256" key="5">
    <source>
        <dbReference type="ARBA" id="ARBA00022722"/>
    </source>
</evidence>
<dbReference type="InterPro" id="IPR036397">
    <property type="entry name" value="RNaseH_sf"/>
</dbReference>
<evidence type="ECO:0000256" key="11">
    <source>
        <dbReference type="ARBA" id="ARBA00022908"/>
    </source>
</evidence>
<evidence type="ECO:0000256" key="10">
    <source>
        <dbReference type="ARBA" id="ARBA00022842"/>
    </source>
</evidence>
<dbReference type="InterPro" id="IPR041373">
    <property type="entry name" value="RT_RNaseH"/>
</dbReference>
<keyword evidence="15" id="KW-0233">DNA recombination</keyword>
<name>A0ABQ5C2M4_9ASTR</name>
<dbReference type="PANTHER" id="PTHR37984">
    <property type="entry name" value="PROTEIN CBG26694"/>
    <property type="match status" value="1"/>
</dbReference>
<dbReference type="InterPro" id="IPR005162">
    <property type="entry name" value="Retrotrans_gag_dom"/>
</dbReference>
<evidence type="ECO:0000313" key="17">
    <source>
        <dbReference type="EMBL" id="GJT21281.1"/>
    </source>
</evidence>
<dbReference type="Gene3D" id="3.30.420.10">
    <property type="entry name" value="Ribonuclease H-like superfamily/Ribonuclease H"/>
    <property type="match status" value="1"/>
</dbReference>
<dbReference type="InterPro" id="IPR041588">
    <property type="entry name" value="Integrase_H2C2"/>
</dbReference>
<reference evidence="17" key="1">
    <citation type="journal article" date="2022" name="Int. J. Mol. Sci.">
        <title>Draft Genome of Tanacetum Coccineum: Genomic Comparison of Closely Related Tanacetum-Family Plants.</title>
        <authorList>
            <person name="Yamashiro T."/>
            <person name="Shiraishi A."/>
            <person name="Nakayama K."/>
            <person name="Satake H."/>
        </authorList>
    </citation>
    <scope>NUCLEOTIDE SEQUENCE</scope>
</reference>
<evidence type="ECO:0000256" key="9">
    <source>
        <dbReference type="ARBA" id="ARBA00022801"/>
    </source>
</evidence>
<evidence type="ECO:0000313" key="18">
    <source>
        <dbReference type="Proteomes" id="UP001151760"/>
    </source>
</evidence>
<dbReference type="InterPro" id="IPR043128">
    <property type="entry name" value="Rev_trsase/Diguanyl_cyclase"/>
</dbReference>
<keyword evidence="4" id="KW-0548">Nucleotidyltransferase</keyword>
<dbReference type="InterPro" id="IPR050951">
    <property type="entry name" value="Retrovirus_Pol_polyprotein"/>
</dbReference>
<dbReference type="Gene3D" id="1.10.340.70">
    <property type="match status" value="1"/>
</dbReference>
<dbReference type="Proteomes" id="UP001151760">
    <property type="component" value="Unassembled WGS sequence"/>
</dbReference>
<evidence type="ECO:0000256" key="3">
    <source>
        <dbReference type="ARBA" id="ARBA00022679"/>
    </source>
</evidence>
<keyword evidence="11" id="KW-0229">DNA integration</keyword>
<keyword evidence="14" id="KW-0238">DNA-binding</keyword>
<dbReference type="Gene3D" id="3.30.70.270">
    <property type="match status" value="2"/>
</dbReference>
<evidence type="ECO:0000256" key="13">
    <source>
        <dbReference type="ARBA" id="ARBA00022932"/>
    </source>
</evidence>
<dbReference type="Pfam" id="PF03732">
    <property type="entry name" value="Retrotrans_gag"/>
    <property type="match status" value="1"/>
</dbReference>
<dbReference type="PANTHER" id="PTHR37984:SF5">
    <property type="entry name" value="PROTEIN NYNRIN-LIKE"/>
    <property type="match status" value="1"/>
</dbReference>
<evidence type="ECO:0000259" key="16">
    <source>
        <dbReference type="SMART" id="SM00343"/>
    </source>
</evidence>
<dbReference type="EMBL" id="BQNB010013875">
    <property type="protein sequence ID" value="GJT21281.1"/>
    <property type="molecule type" value="Genomic_DNA"/>
</dbReference>
<comment type="caution">
    <text evidence="17">The sequence shown here is derived from an EMBL/GenBank/DDBJ whole genome shotgun (WGS) entry which is preliminary data.</text>
</comment>
<evidence type="ECO:0000256" key="4">
    <source>
        <dbReference type="ARBA" id="ARBA00022695"/>
    </source>
</evidence>
<dbReference type="InterPro" id="IPR001878">
    <property type="entry name" value="Znf_CCHC"/>
</dbReference>
<dbReference type="EC" id="2.7.7.49" evidence="1"/>
<dbReference type="Pfam" id="PF08284">
    <property type="entry name" value="RVP_2"/>
    <property type="match status" value="1"/>
</dbReference>
<dbReference type="CDD" id="cd00303">
    <property type="entry name" value="retropepsin_like"/>
    <property type="match status" value="1"/>
</dbReference>
<proteinExistence type="predicted"/>
<accession>A0ABQ5C2M4</accession>
<evidence type="ECO:0000256" key="15">
    <source>
        <dbReference type="ARBA" id="ARBA00023172"/>
    </source>
</evidence>
<evidence type="ECO:0000256" key="12">
    <source>
        <dbReference type="ARBA" id="ARBA00022918"/>
    </source>
</evidence>
<keyword evidence="7" id="KW-0064">Aspartyl protease</keyword>
<evidence type="ECO:0000256" key="2">
    <source>
        <dbReference type="ARBA" id="ARBA00022670"/>
    </source>
</evidence>
<evidence type="ECO:0000256" key="8">
    <source>
        <dbReference type="ARBA" id="ARBA00022759"/>
    </source>
</evidence>
<dbReference type="Gene3D" id="4.10.60.10">
    <property type="entry name" value="Zinc finger, CCHC-type"/>
    <property type="match status" value="1"/>
</dbReference>
<dbReference type="GO" id="GO:0003964">
    <property type="term" value="F:RNA-directed DNA polymerase activity"/>
    <property type="evidence" value="ECO:0007669"/>
    <property type="project" value="UniProtKB-KW"/>
</dbReference>
<keyword evidence="8" id="KW-0255">Endonuclease</keyword>
<keyword evidence="5" id="KW-0540">Nuclease</keyword>
<keyword evidence="18" id="KW-1185">Reference proteome</keyword>
<dbReference type="Pfam" id="PF24626">
    <property type="entry name" value="SH3_Tf2-1"/>
    <property type="match status" value="1"/>
</dbReference>
<dbReference type="Pfam" id="PF17917">
    <property type="entry name" value="RT_RNaseH"/>
    <property type="match status" value="1"/>
</dbReference>
<keyword evidence="6" id="KW-0479">Metal-binding</keyword>
<dbReference type="CDD" id="cd01647">
    <property type="entry name" value="RT_LTR"/>
    <property type="match status" value="1"/>
</dbReference>
<evidence type="ECO:0000256" key="14">
    <source>
        <dbReference type="ARBA" id="ARBA00023125"/>
    </source>
</evidence>
<dbReference type="SUPFAM" id="SSF53098">
    <property type="entry name" value="Ribonuclease H-like"/>
    <property type="match status" value="1"/>
</dbReference>
<dbReference type="InterPro" id="IPR056924">
    <property type="entry name" value="SH3_Tf2-1"/>
</dbReference>